<dbReference type="STRING" id="29172.A0A0D8YDU8"/>
<feature type="region of interest" description="Disordered" evidence="1">
    <location>
        <begin position="1"/>
        <end position="124"/>
    </location>
</feature>
<evidence type="ECO:0000313" key="2">
    <source>
        <dbReference type="EMBL" id="KJH52781.1"/>
    </source>
</evidence>
<feature type="compositionally biased region" description="Low complexity" evidence="1">
    <location>
        <begin position="342"/>
        <end position="360"/>
    </location>
</feature>
<feature type="region of interest" description="Disordered" evidence="1">
    <location>
        <begin position="268"/>
        <end position="320"/>
    </location>
</feature>
<sequence length="383" mass="41883">MQQQREEPTQQQSPLVTPHPSKAGQAVTSKEEDEHPSNQTTASGPDELHVDTLNGLAQALQKVINPDQREPTPFSLSEHHGRITPPYHFASTSQETPQPITTTSSLPPVSVAASLEDEPPSPEQTMGVLETNGGATVSHFLPSHTVPDLTQRIRTVDNLATFENLESALSCTLGTSSVRPNFARDDSSHRDDASSTFGSSAIFHVGTPPLFSPVPTSESDFEFQVEDEDEDDPEILGLIQKHRMQQLQLREQQRIELEELRTRQRQMRLARATTVAPTRSSGDSLPDTHRNSQQNVRYQPSTVSLPASPPPPLITNANDRLSPRRFDCVSLANQLQTIRDSSPTTAAFGSTTTGGDSSQAVQSLDSSHSDRLKDNSSTLHPQI</sequence>
<proteinExistence type="predicted"/>
<feature type="compositionally biased region" description="Polar residues" evidence="1">
    <location>
        <begin position="291"/>
        <end position="305"/>
    </location>
</feature>
<evidence type="ECO:0000256" key="1">
    <source>
        <dbReference type="SAM" id="MobiDB-lite"/>
    </source>
</evidence>
<name>A0A0D8YDU8_DICVI</name>
<reference evidence="3" key="2">
    <citation type="journal article" date="2016" name="Sci. Rep.">
        <title>Dictyocaulus viviparus genome, variome and transcriptome elucidate lungworm biology and support future intervention.</title>
        <authorList>
            <person name="McNulty S.N."/>
            <person name="Strube C."/>
            <person name="Rosa B.A."/>
            <person name="Martin J.C."/>
            <person name="Tyagi R."/>
            <person name="Choi Y.J."/>
            <person name="Wang Q."/>
            <person name="Hallsworth Pepin K."/>
            <person name="Zhang X."/>
            <person name="Ozersky P."/>
            <person name="Wilson R.K."/>
            <person name="Sternberg P.W."/>
            <person name="Gasser R.B."/>
            <person name="Mitreva M."/>
        </authorList>
    </citation>
    <scope>NUCLEOTIDE SEQUENCE [LARGE SCALE GENOMIC DNA]</scope>
    <source>
        <strain evidence="3">HannoverDv2000</strain>
    </source>
</reference>
<evidence type="ECO:0000313" key="3">
    <source>
        <dbReference type="Proteomes" id="UP000053766"/>
    </source>
</evidence>
<reference evidence="2 3" key="1">
    <citation type="submission" date="2013-11" db="EMBL/GenBank/DDBJ databases">
        <title>Draft genome of the bovine lungworm Dictyocaulus viviparus.</title>
        <authorList>
            <person name="Mitreva M."/>
        </authorList>
    </citation>
    <scope>NUCLEOTIDE SEQUENCE [LARGE SCALE GENOMIC DNA]</scope>
    <source>
        <strain evidence="2 3">HannoverDv2000</strain>
    </source>
</reference>
<dbReference type="EMBL" id="KN716159">
    <property type="protein sequence ID" value="KJH52781.1"/>
    <property type="molecule type" value="Genomic_DNA"/>
</dbReference>
<keyword evidence="3" id="KW-1185">Reference proteome</keyword>
<feature type="region of interest" description="Disordered" evidence="1">
    <location>
        <begin position="342"/>
        <end position="383"/>
    </location>
</feature>
<dbReference type="OrthoDB" id="5868324at2759"/>
<gene>
    <name evidence="2" type="ORF">DICVIV_00988</name>
</gene>
<protein>
    <submittedName>
        <fullName evidence="2">Uncharacterized protein</fullName>
    </submittedName>
</protein>
<dbReference type="AlphaFoldDB" id="A0A0D8YDU8"/>
<organism evidence="2 3">
    <name type="scientific">Dictyocaulus viviparus</name>
    <name type="common">Bovine lungworm</name>
    <dbReference type="NCBI Taxonomy" id="29172"/>
    <lineage>
        <taxon>Eukaryota</taxon>
        <taxon>Metazoa</taxon>
        <taxon>Ecdysozoa</taxon>
        <taxon>Nematoda</taxon>
        <taxon>Chromadorea</taxon>
        <taxon>Rhabditida</taxon>
        <taxon>Rhabditina</taxon>
        <taxon>Rhabditomorpha</taxon>
        <taxon>Strongyloidea</taxon>
        <taxon>Metastrongylidae</taxon>
        <taxon>Dictyocaulus</taxon>
    </lineage>
</organism>
<feature type="compositionally biased region" description="Polar residues" evidence="1">
    <location>
        <begin position="90"/>
        <end position="107"/>
    </location>
</feature>
<dbReference type="Proteomes" id="UP000053766">
    <property type="component" value="Unassembled WGS sequence"/>
</dbReference>
<accession>A0A0D8YDU8</accession>